<keyword evidence="11" id="KW-0511">Multifunctional enzyme</keyword>
<evidence type="ECO:0000256" key="2">
    <source>
        <dbReference type="ARBA" id="ARBA00001968"/>
    </source>
</evidence>
<dbReference type="Gene3D" id="3.90.550.10">
    <property type="entry name" value="Spore Coat Polysaccharide Biosynthesis Protein SpsA, Chain A"/>
    <property type="match status" value="1"/>
</dbReference>
<dbReference type="HAMAP" id="MF_01520">
    <property type="entry name" value="IspDF"/>
    <property type="match status" value="1"/>
</dbReference>
<dbReference type="SUPFAM" id="SSF53448">
    <property type="entry name" value="Nucleotide-diphospho-sugar transferases"/>
    <property type="match status" value="1"/>
</dbReference>
<name>A0A3B0SJU5_9ZZZZ</name>
<dbReference type="InterPro" id="IPR001228">
    <property type="entry name" value="IspD"/>
</dbReference>
<dbReference type="GO" id="GO:0016114">
    <property type="term" value="P:terpenoid biosynthetic process"/>
    <property type="evidence" value="ECO:0007669"/>
    <property type="project" value="InterPro"/>
</dbReference>
<dbReference type="InterPro" id="IPR029044">
    <property type="entry name" value="Nucleotide-diphossugar_trans"/>
</dbReference>
<dbReference type="PROSITE" id="PS01350">
    <property type="entry name" value="ISPF"/>
    <property type="match status" value="1"/>
</dbReference>
<dbReference type="HAMAP" id="MF_00108">
    <property type="entry name" value="IspD"/>
    <property type="match status" value="1"/>
</dbReference>
<dbReference type="Pfam" id="PF02542">
    <property type="entry name" value="YgbB"/>
    <property type="match status" value="1"/>
</dbReference>
<dbReference type="EMBL" id="UOED01000108">
    <property type="protein sequence ID" value="VAV96613.1"/>
    <property type="molecule type" value="Genomic_DNA"/>
</dbReference>
<dbReference type="InterPro" id="IPR034683">
    <property type="entry name" value="IspD/TarI"/>
</dbReference>
<sequence>MKVAVLIVAAGRGHRLGADLPKQYITLAGKSVLHRTIEAFQQVPYVDLIQTVIHRDDHDLYRQAAGDLDTLPPVNGGGSRQQSVMKGLQSLGVHEPDLVLIHDAARPFISPKQIENIIMESAVHGAIIPVLPMTDTIKKVSGDNIKKTIERHSLARAQTPQAFRFKLIFMAHRKMEGQEMTDDSAIAEACGIQVKTIPGDEDNFKITTQADLIKAEYMIKSTLTDIRTGLGYDVHAFEDGNQVILGGISIDHDRKLKGHSDADVALHALTDALLGSIGEGDIGTHFPPGDMQWRGASSEIFLKHAAKLLSEKGGIIANLDLTLICEAPKIMPHSAEIRDNIARILELAPDRVSIKATTTEKLGFTGRGEGIAAQAIITVRLPE</sequence>
<comment type="cofactor">
    <cofactor evidence="2">
        <name>a divalent metal cation</name>
        <dbReference type="ChEBI" id="CHEBI:60240"/>
    </cofactor>
</comment>
<gene>
    <name evidence="13" type="ORF">MNBD_ALPHA02-1806</name>
</gene>
<evidence type="ECO:0000259" key="12">
    <source>
        <dbReference type="Pfam" id="PF02542"/>
    </source>
</evidence>
<evidence type="ECO:0000256" key="1">
    <source>
        <dbReference type="ARBA" id="ARBA00000200"/>
    </source>
</evidence>
<keyword evidence="6 13" id="KW-0808">Transferase</keyword>
<comment type="pathway">
    <text evidence="3">Isoprenoid biosynthesis; isopentenyl diphosphate biosynthesis via DXP pathway; isopentenyl diphosphate from 1-deoxy-D-xylulose 5-phosphate: step 4/6.</text>
</comment>
<dbReference type="EC" id="2.7.7.60" evidence="13"/>
<keyword evidence="9" id="KW-0414">Isoprene biosynthesis</keyword>
<comment type="pathway">
    <text evidence="4">Isoprenoid biosynthesis; isopentenyl diphosphate biosynthesis via DXP pathway; isopentenyl diphosphate from 1-deoxy-D-xylulose 5-phosphate: step 2/6.</text>
</comment>
<dbReference type="GO" id="GO:0019288">
    <property type="term" value="P:isopentenyl diphosphate biosynthetic process, methylerythritol 4-phosphate pathway"/>
    <property type="evidence" value="ECO:0007669"/>
    <property type="project" value="UniProtKB-UniPathway"/>
</dbReference>
<organism evidence="13">
    <name type="scientific">hydrothermal vent metagenome</name>
    <dbReference type="NCBI Taxonomy" id="652676"/>
    <lineage>
        <taxon>unclassified sequences</taxon>
        <taxon>metagenomes</taxon>
        <taxon>ecological metagenomes</taxon>
    </lineage>
</organism>
<keyword evidence="8" id="KW-0479">Metal-binding</keyword>
<evidence type="ECO:0000256" key="4">
    <source>
        <dbReference type="ARBA" id="ARBA00004787"/>
    </source>
</evidence>
<keyword evidence="7 13" id="KW-0548">Nucleotidyltransferase</keyword>
<dbReference type="InterPro" id="IPR026596">
    <property type="entry name" value="IspD/F"/>
</dbReference>
<dbReference type="AlphaFoldDB" id="A0A3B0SJU5"/>
<dbReference type="CDD" id="cd02516">
    <property type="entry name" value="CDP-ME_synthetase"/>
    <property type="match status" value="1"/>
</dbReference>
<dbReference type="InterPro" id="IPR036571">
    <property type="entry name" value="MECDP_synthase_sf"/>
</dbReference>
<comment type="catalytic activity">
    <reaction evidence="1">
        <text>4-CDP-2-C-methyl-D-erythritol 2-phosphate = 2-C-methyl-D-erythritol 2,4-cyclic diphosphate + CMP</text>
        <dbReference type="Rhea" id="RHEA:23864"/>
        <dbReference type="ChEBI" id="CHEBI:57919"/>
        <dbReference type="ChEBI" id="CHEBI:58483"/>
        <dbReference type="ChEBI" id="CHEBI:60377"/>
        <dbReference type="EC" id="4.6.1.12"/>
    </reaction>
</comment>
<evidence type="ECO:0000256" key="9">
    <source>
        <dbReference type="ARBA" id="ARBA00023229"/>
    </source>
</evidence>
<keyword evidence="10 13" id="KW-0456">Lyase</keyword>
<dbReference type="NCBIfam" id="NF006899">
    <property type="entry name" value="PRK09382.1"/>
    <property type="match status" value="1"/>
</dbReference>
<evidence type="ECO:0000256" key="5">
    <source>
        <dbReference type="ARBA" id="ARBA00009789"/>
    </source>
</evidence>
<dbReference type="Pfam" id="PF01128">
    <property type="entry name" value="IspD"/>
    <property type="match status" value="1"/>
</dbReference>
<evidence type="ECO:0000256" key="8">
    <source>
        <dbReference type="ARBA" id="ARBA00022723"/>
    </source>
</evidence>
<proteinExistence type="inferred from homology"/>
<dbReference type="CDD" id="cd00554">
    <property type="entry name" value="MECDP_synthase"/>
    <property type="match status" value="1"/>
</dbReference>
<dbReference type="SUPFAM" id="SSF69765">
    <property type="entry name" value="IpsF-like"/>
    <property type="match status" value="1"/>
</dbReference>
<evidence type="ECO:0000313" key="13">
    <source>
        <dbReference type="EMBL" id="VAV96613.1"/>
    </source>
</evidence>
<dbReference type="PANTHER" id="PTHR43181:SF1">
    <property type="entry name" value="2-C-METHYL-D-ERYTHRITOL 2,4-CYCLODIPHOSPHATE SYNTHASE, CHLOROPLASTIC"/>
    <property type="match status" value="1"/>
</dbReference>
<dbReference type="GO" id="GO:0046872">
    <property type="term" value="F:metal ion binding"/>
    <property type="evidence" value="ECO:0007669"/>
    <property type="project" value="UniProtKB-KW"/>
</dbReference>
<accession>A0A3B0SJU5</accession>
<evidence type="ECO:0000256" key="3">
    <source>
        <dbReference type="ARBA" id="ARBA00004709"/>
    </source>
</evidence>
<dbReference type="NCBIfam" id="TIGR00151">
    <property type="entry name" value="ispF"/>
    <property type="match status" value="1"/>
</dbReference>
<dbReference type="Gene3D" id="3.30.1330.50">
    <property type="entry name" value="2-C-methyl-D-erythritol 2,4-cyclodiphosphate synthase"/>
    <property type="match status" value="1"/>
</dbReference>
<dbReference type="UniPathway" id="UPA00056">
    <property type="reaction ID" value="UER00093"/>
</dbReference>
<protein>
    <submittedName>
        <fullName evidence="13">2-C-methyl-D-erythritol 4-phosphate cytidylyltransferase / 2-C-methyl-D-erythritol 2,4-cyclodiphosphate synthase</fullName>
        <ecNumber evidence="13">2.7.7.60</ecNumber>
        <ecNumber evidence="13">4.6.1.12</ecNumber>
    </submittedName>
</protein>
<dbReference type="InterPro" id="IPR018294">
    <property type="entry name" value="ISPD_synthase_CS"/>
</dbReference>
<reference evidence="13" key="1">
    <citation type="submission" date="2018-06" db="EMBL/GenBank/DDBJ databases">
        <authorList>
            <person name="Zhirakovskaya E."/>
        </authorList>
    </citation>
    <scope>NUCLEOTIDE SEQUENCE</scope>
</reference>
<dbReference type="PANTHER" id="PTHR43181">
    <property type="entry name" value="2-C-METHYL-D-ERYTHRITOL 2,4-CYCLODIPHOSPHATE SYNTHASE, CHLOROPLASTIC"/>
    <property type="match status" value="1"/>
</dbReference>
<dbReference type="InterPro" id="IPR003526">
    <property type="entry name" value="MECDP_synthase"/>
</dbReference>
<evidence type="ECO:0000256" key="10">
    <source>
        <dbReference type="ARBA" id="ARBA00023239"/>
    </source>
</evidence>
<dbReference type="EC" id="4.6.1.12" evidence="13"/>
<dbReference type="GO" id="GO:0008685">
    <property type="term" value="F:2-C-methyl-D-erythritol 2,4-cyclodiphosphate synthase activity"/>
    <property type="evidence" value="ECO:0007669"/>
    <property type="project" value="UniProtKB-EC"/>
</dbReference>
<dbReference type="FunFam" id="3.90.550.10:FF:000003">
    <property type="entry name" value="2-C-methyl-D-erythritol 4-phosphate cytidylyltransferase"/>
    <property type="match status" value="1"/>
</dbReference>
<dbReference type="InterPro" id="IPR020555">
    <property type="entry name" value="MECDP_synthase_CS"/>
</dbReference>
<dbReference type="PROSITE" id="PS01295">
    <property type="entry name" value="ISPD"/>
    <property type="match status" value="1"/>
</dbReference>
<dbReference type="NCBIfam" id="TIGR00453">
    <property type="entry name" value="ispD"/>
    <property type="match status" value="1"/>
</dbReference>
<dbReference type="HAMAP" id="MF_00107">
    <property type="entry name" value="IspF"/>
    <property type="match status" value="1"/>
</dbReference>
<comment type="similarity">
    <text evidence="5">Belongs to the IspD/TarI cytidylyltransferase family. IspD subfamily.</text>
</comment>
<evidence type="ECO:0000256" key="11">
    <source>
        <dbReference type="ARBA" id="ARBA00023268"/>
    </source>
</evidence>
<evidence type="ECO:0000256" key="6">
    <source>
        <dbReference type="ARBA" id="ARBA00022679"/>
    </source>
</evidence>
<dbReference type="GO" id="GO:0050518">
    <property type="term" value="F:2-C-methyl-D-erythritol 4-phosphate cytidylyltransferase activity"/>
    <property type="evidence" value="ECO:0007669"/>
    <property type="project" value="UniProtKB-EC"/>
</dbReference>
<evidence type="ECO:0000256" key="7">
    <source>
        <dbReference type="ARBA" id="ARBA00022695"/>
    </source>
</evidence>
<feature type="domain" description="2-C-methyl-D-erythritol 2,4-cyclodiphosphate synthase" evidence="12">
    <location>
        <begin position="226"/>
        <end position="379"/>
    </location>
</feature>